<proteinExistence type="predicted"/>
<evidence type="ECO:0000313" key="1">
    <source>
        <dbReference type="EMBL" id="TNN36835.1"/>
    </source>
</evidence>
<dbReference type="Proteomes" id="UP000314294">
    <property type="component" value="Unassembled WGS sequence"/>
</dbReference>
<comment type="caution">
    <text evidence="1">The sequence shown here is derived from an EMBL/GenBank/DDBJ whole genome shotgun (WGS) entry which is preliminary data.</text>
</comment>
<evidence type="ECO:0000313" key="2">
    <source>
        <dbReference type="Proteomes" id="UP000314294"/>
    </source>
</evidence>
<organism evidence="1 2">
    <name type="scientific">Liparis tanakae</name>
    <name type="common">Tanaka's snailfish</name>
    <dbReference type="NCBI Taxonomy" id="230148"/>
    <lineage>
        <taxon>Eukaryota</taxon>
        <taxon>Metazoa</taxon>
        <taxon>Chordata</taxon>
        <taxon>Craniata</taxon>
        <taxon>Vertebrata</taxon>
        <taxon>Euteleostomi</taxon>
        <taxon>Actinopterygii</taxon>
        <taxon>Neopterygii</taxon>
        <taxon>Teleostei</taxon>
        <taxon>Neoteleostei</taxon>
        <taxon>Acanthomorphata</taxon>
        <taxon>Eupercaria</taxon>
        <taxon>Perciformes</taxon>
        <taxon>Cottioidei</taxon>
        <taxon>Cottales</taxon>
        <taxon>Liparidae</taxon>
        <taxon>Liparis</taxon>
    </lineage>
</organism>
<sequence length="158" mass="17138">MKRSHVFLARSSSSGGLLRSTVATSCSRLRSRSHAAVVGGVEGAHRWSSDRGGPGPLEAREGARPVFPAHSTLSQTKYMALLRWPMVRHSRGTLSARWMALLAACSASTELPSRSTSLGAAPWWPLNQHPGKMAAGYDATSHRLFYTHRPTDPPTHLV</sequence>
<dbReference type="EMBL" id="SRLO01001565">
    <property type="protein sequence ID" value="TNN36835.1"/>
    <property type="molecule type" value="Genomic_DNA"/>
</dbReference>
<accession>A0A4Z2F6Z8</accession>
<keyword evidence="2" id="KW-1185">Reference proteome</keyword>
<dbReference type="AlphaFoldDB" id="A0A4Z2F6Z8"/>
<protein>
    <submittedName>
        <fullName evidence="1">Uncharacterized protein</fullName>
    </submittedName>
</protein>
<reference evidence="1 2" key="1">
    <citation type="submission" date="2019-03" db="EMBL/GenBank/DDBJ databases">
        <title>First draft genome of Liparis tanakae, snailfish: a comprehensive survey of snailfish specific genes.</title>
        <authorList>
            <person name="Kim W."/>
            <person name="Song I."/>
            <person name="Jeong J.-H."/>
            <person name="Kim D."/>
            <person name="Kim S."/>
            <person name="Ryu S."/>
            <person name="Song J.Y."/>
            <person name="Lee S.K."/>
        </authorList>
    </citation>
    <scope>NUCLEOTIDE SEQUENCE [LARGE SCALE GENOMIC DNA]</scope>
    <source>
        <tissue evidence="1">Muscle</tissue>
    </source>
</reference>
<name>A0A4Z2F6Z8_9TELE</name>
<gene>
    <name evidence="1" type="ORF">EYF80_053001</name>
</gene>